<gene>
    <name evidence="3" type="primary">ESC2</name>
    <name evidence="3" type="ORF">C6P45_000559</name>
</gene>
<evidence type="ECO:0000313" key="4">
    <source>
        <dbReference type="Proteomes" id="UP000750334"/>
    </source>
</evidence>
<dbReference type="InterPro" id="IPR029071">
    <property type="entry name" value="Ubiquitin-like_domsf"/>
</dbReference>
<dbReference type="Gene3D" id="3.10.20.90">
    <property type="entry name" value="Phosphatidylinositol 3-kinase Catalytic Subunit, Chain A, domain 1"/>
    <property type="match status" value="1"/>
</dbReference>
<feature type="domain" description="Rad60/SUMO-like" evidence="2">
    <location>
        <begin position="380"/>
        <end position="451"/>
    </location>
</feature>
<evidence type="ECO:0000313" key="3">
    <source>
        <dbReference type="EMBL" id="KAG0664568.1"/>
    </source>
</evidence>
<evidence type="ECO:0000259" key="2">
    <source>
        <dbReference type="Pfam" id="PF11976"/>
    </source>
</evidence>
<keyword evidence="4" id="KW-1185">Reference proteome</keyword>
<dbReference type="Pfam" id="PF11976">
    <property type="entry name" value="Rad60-SLD"/>
    <property type="match status" value="1"/>
</dbReference>
<feature type="region of interest" description="Disordered" evidence="1">
    <location>
        <begin position="1"/>
        <end position="155"/>
    </location>
</feature>
<dbReference type="EMBL" id="PUHR01000118">
    <property type="protein sequence ID" value="KAG0664568.1"/>
    <property type="molecule type" value="Genomic_DNA"/>
</dbReference>
<name>A0A9P7B8G2_MAUEX</name>
<dbReference type="InterPro" id="IPR022617">
    <property type="entry name" value="Rad60/SUMO-like_dom"/>
</dbReference>
<feature type="compositionally biased region" description="Polar residues" evidence="1">
    <location>
        <begin position="132"/>
        <end position="142"/>
    </location>
</feature>
<protein>
    <submittedName>
        <fullName evidence="3">Protein esc2</fullName>
    </submittedName>
</protein>
<evidence type="ECO:0000256" key="1">
    <source>
        <dbReference type="SAM" id="MobiDB-lite"/>
    </source>
</evidence>
<feature type="compositionally biased region" description="Basic residues" evidence="1">
    <location>
        <begin position="102"/>
        <end position="111"/>
    </location>
</feature>
<dbReference type="OrthoDB" id="3365399at2759"/>
<feature type="compositionally biased region" description="Polar residues" evidence="1">
    <location>
        <begin position="52"/>
        <end position="64"/>
    </location>
</feature>
<accession>A0A9P7B8G2</accession>
<reference evidence="3 4" key="1">
    <citation type="submission" date="2020-11" db="EMBL/GenBank/DDBJ databases">
        <title>Kefir isolates.</title>
        <authorList>
            <person name="Marcisauskas S."/>
            <person name="Kim Y."/>
            <person name="Blasche S."/>
        </authorList>
    </citation>
    <scope>NUCLEOTIDE SEQUENCE [LARGE SCALE GENOMIC DNA]</scope>
    <source>
        <strain evidence="3 4">OG2</strain>
    </source>
</reference>
<sequence length="453" mass="51400">MSDSDSDDFFKASSSSEDEEELRKNIGDYIYGATVNAENEKDSNDKSDEYSNDNNSGDSEIANNNDKDVQVGVSLSSQNSNTNNYKRKADTNDSNMENSRNSRTKRARTRANQKDPIRNENLLSISDDDISLTASSQVTPKTQPDEYSESESEDENDLFFKSIIKAKSASPESKDNIPNYTNDEKNNTKTPQPKRVYNIRFRSKLDGSINKSVIVKVLGKFTFEKILPSALQGLMKAYKIPAVMKKIYHVDNVTLYWDSAKVLNFMTCNSLNIKQSFENEISSVDITIVSKAMEKEMEESLRTQAFDTNELSKQSNKTDTNTKLEEDYKETRNDAIFDEFEKELEAANLPDMDSSSENITIDGPEGTPTTNNSDEEGEIIKIVLADHDKMKFPVNVRGTTVLSKITEYYRKQKKLPQNVKIELLFDNDVLELAKNITDYEIEDEDLLDIRVVD</sequence>
<proteinExistence type="predicted"/>
<feature type="compositionally biased region" description="Basic and acidic residues" evidence="1">
    <location>
        <begin position="38"/>
        <end position="49"/>
    </location>
</feature>
<feature type="compositionally biased region" description="Acidic residues" evidence="1">
    <location>
        <begin position="146"/>
        <end position="155"/>
    </location>
</feature>
<dbReference type="Proteomes" id="UP000750334">
    <property type="component" value="Unassembled WGS sequence"/>
</dbReference>
<feature type="compositionally biased region" description="Polar residues" evidence="1">
    <location>
        <begin position="73"/>
        <end position="84"/>
    </location>
</feature>
<comment type="caution">
    <text evidence="3">The sequence shown here is derived from an EMBL/GenBank/DDBJ whole genome shotgun (WGS) entry which is preliminary data.</text>
</comment>
<feature type="region of interest" description="Disordered" evidence="1">
    <location>
        <begin position="352"/>
        <end position="373"/>
    </location>
</feature>
<dbReference type="AlphaFoldDB" id="A0A9P7B8G2"/>
<feature type="region of interest" description="Disordered" evidence="1">
    <location>
        <begin position="170"/>
        <end position="191"/>
    </location>
</feature>
<dbReference type="CDD" id="cd17080">
    <property type="entry name" value="Ubl_SLD2_Esc2_like"/>
    <property type="match status" value="1"/>
</dbReference>
<feature type="compositionally biased region" description="Polar residues" evidence="1">
    <location>
        <begin position="92"/>
        <end position="101"/>
    </location>
</feature>
<dbReference type="SUPFAM" id="SSF54236">
    <property type="entry name" value="Ubiquitin-like"/>
    <property type="match status" value="1"/>
</dbReference>
<organism evidence="3 4">
    <name type="scientific">Maudiozyma exigua</name>
    <name type="common">Yeast</name>
    <name type="synonym">Kazachstania exigua</name>
    <dbReference type="NCBI Taxonomy" id="34358"/>
    <lineage>
        <taxon>Eukaryota</taxon>
        <taxon>Fungi</taxon>
        <taxon>Dikarya</taxon>
        <taxon>Ascomycota</taxon>
        <taxon>Saccharomycotina</taxon>
        <taxon>Saccharomycetes</taxon>
        <taxon>Saccharomycetales</taxon>
        <taxon>Saccharomycetaceae</taxon>
        <taxon>Maudiozyma</taxon>
    </lineage>
</organism>